<protein>
    <recommendedName>
        <fullName evidence="3">Heparinase II/III-like protein</fullName>
    </recommendedName>
</protein>
<reference evidence="1" key="1">
    <citation type="submission" date="2022-02" db="EMBL/GenBank/DDBJ databases">
        <title>Paenibacillus sp. MBLB1832 Whole Genome Shotgun Sequencing.</title>
        <authorList>
            <person name="Hwang C.Y."/>
            <person name="Cho E.-S."/>
            <person name="Seo M.-J."/>
        </authorList>
    </citation>
    <scope>NUCLEOTIDE SEQUENCE</scope>
    <source>
        <strain evidence="1">MBLB1832</strain>
    </source>
</reference>
<dbReference type="PANTHER" id="PTHR40616">
    <property type="entry name" value="LINALOOL DEHYDRATASE_ISOMERASE DOMAIN-CONTAINING PROTEIN"/>
    <property type="match status" value="1"/>
</dbReference>
<sequence>MPSDALLKAIQLNEQRYNDEVKLVRTPLEATYHTALKPATHPFVYALYPSMSYAYDLLTLGGDANAQRAAEILGVIVTHQDQDPSRATYGIWPYFYDESLDEMDRPDWNMADFHGKKLVLILKKYAAQLPDTLVRDIREAVYHACQAIILRNVGPHYTNIALMGAFVTLVGGEILGDEEIRSYGEKRLKRFLDYTTGIGTFTEYNSPCYSPLAIEELDSVYQESTTPGAVADAEQLLDIAWHMIAKHYHPATREWSGPYSRTYHTRMTEREKDFLGNALKPDSGGIQCAERYHSYFSSKEERYYTEPTMMASETGYQNYATTYQNDKLSLGSYTSGSMWNQRRNLLGFVDAGGKKVSIQLQFLKDGRDFCSAIFTGVQSRNQVLFSFNLATDNGAWHQDLDIINGRFQAKDLRIRLLLGGELEGLDLPAKQEGRRITAQLGDTQLQVEAVLDSSDYGPLVLAIERSAEELHLDYVISSGNEERAFDFHKLQQAVWVFAFSLGNDVPLPTVHLSQQGESVTASADTEEGAMSITVPVAPGLTADFYRGNHVRLPQALQKQLVQ</sequence>
<dbReference type="RefSeq" id="WP_314802614.1">
    <property type="nucleotide sequence ID" value="NZ_CP130319.1"/>
</dbReference>
<evidence type="ECO:0008006" key="3">
    <source>
        <dbReference type="Google" id="ProtNLM"/>
    </source>
</evidence>
<dbReference type="KEGG" id="proo:MJB10_06105"/>
<evidence type="ECO:0000313" key="1">
    <source>
        <dbReference type="EMBL" id="WNR45671.1"/>
    </source>
</evidence>
<organism evidence="1 2">
    <name type="scientific">Paenibacillus roseopurpureus</name>
    <dbReference type="NCBI Taxonomy" id="2918901"/>
    <lineage>
        <taxon>Bacteria</taxon>
        <taxon>Bacillati</taxon>
        <taxon>Bacillota</taxon>
        <taxon>Bacilli</taxon>
        <taxon>Bacillales</taxon>
        <taxon>Paenibacillaceae</taxon>
        <taxon>Paenibacillus</taxon>
    </lineage>
</organism>
<dbReference type="PANTHER" id="PTHR40616:SF1">
    <property type="entry name" value="LINALOOL DEHYDRATASE_ISOMERASE DOMAIN-CONTAINING PROTEIN"/>
    <property type="match status" value="1"/>
</dbReference>
<dbReference type="Proteomes" id="UP001304650">
    <property type="component" value="Chromosome"/>
</dbReference>
<accession>A0AA96LSD8</accession>
<dbReference type="AlphaFoldDB" id="A0AA96LSD8"/>
<dbReference type="EMBL" id="CP130319">
    <property type="protein sequence ID" value="WNR45671.1"/>
    <property type="molecule type" value="Genomic_DNA"/>
</dbReference>
<evidence type="ECO:0000313" key="2">
    <source>
        <dbReference type="Proteomes" id="UP001304650"/>
    </source>
</evidence>
<name>A0AA96LSD8_9BACL</name>
<keyword evidence="2" id="KW-1185">Reference proteome</keyword>
<gene>
    <name evidence="1" type="ORF">MJB10_06105</name>
</gene>
<proteinExistence type="predicted"/>